<feature type="region of interest" description="Disordered" evidence="3">
    <location>
        <begin position="73"/>
        <end position="114"/>
    </location>
</feature>
<dbReference type="EMBL" id="GL883021">
    <property type="protein sequence ID" value="EGG17915.1"/>
    <property type="molecule type" value="Genomic_DNA"/>
</dbReference>
<dbReference type="InterPro" id="IPR019128">
    <property type="entry name" value="Dcc1"/>
</dbReference>
<evidence type="ECO:0000256" key="2">
    <source>
        <dbReference type="ARBA" id="ARBA00022705"/>
    </source>
</evidence>
<proteinExistence type="inferred from homology"/>
<accession>F4Q522</accession>
<dbReference type="Pfam" id="PF09724">
    <property type="entry name" value="Dcc1"/>
    <property type="match status" value="1"/>
</dbReference>
<feature type="compositionally biased region" description="Low complexity" evidence="3">
    <location>
        <begin position="76"/>
        <end position="98"/>
    </location>
</feature>
<dbReference type="PANTHER" id="PTHR13395:SF6">
    <property type="entry name" value="SISTER CHROMATID COHESION PROTEIN DCC1"/>
    <property type="match status" value="1"/>
</dbReference>
<comment type="similarity">
    <text evidence="1">Belongs to the DCC1 family.</text>
</comment>
<evidence type="ECO:0000256" key="1">
    <source>
        <dbReference type="ARBA" id="ARBA00007017"/>
    </source>
</evidence>
<dbReference type="GO" id="GO:0034088">
    <property type="term" value="P:maintenance of mitotic sister chromatid cohesion"/>
    <property type="evidence" value="ECO:0007669"/>
    <property type="project" value="TreeGrafter"/>
</dbReference>
<reference evidence="5" key="1">
    <citation type="journal article" date="2011" name="Genome Res.">
        <title>Phylogeny-wide analysis of social amoeba genomes highlights ancient origins for complex intercellular communication.</title>
        <authorList>
            <person name="Heidel A.J."/>
            <person name="Lawal H.M."/>
            <person name="Felder M."/>
            <person name="Schilde C."/>
            <person name="Helps N.R."/>
            <person name="Tunggal B."/>
            <person name="Rivero F."/>
            <person name="John U."/>
            <person name="Schleicher M."/>
            <person name="Eichinger L."/>
            <person name="Platzer M."/>
            <person name="Noegel A.A."/>
            <person name="Schaap P."/>
            <person name="Gloeckner G."/>
        </authorList>
    </citation>
    <scope>NUCLEOTIDE SEQUENCE [LARGE SCALE GENOMIC DNA]</scope>
    <source>
        <strain evidence="5">SH3</strain>
    </source>
</reference>
<dbReference type="Proteomes" id="UP000007797">
    <property type="component" value="Unassembled WGS sequence"/>
</dbReference>
<gene>
    <name evidence="4" type="ORF">DFA_08916</name>
</gene>
<dbReference type="GO" id="GO:0000785">
    <property type="term" value="C:chromatin"/>
    <property type="evidence" value="ECO:0007669"/>
    <property type="project" value="TreeGrafter"/>
</dbReference>
<dbReference type="GeneID" id="14869534"/>
<name>F4Q522_CACFS</name>
<dbReference type="STRING" id="1054147.F4Q522"/>
<feature type="compositionally biased region" description="Polar residues" evidence="3">
    <location>
        <begin position="99"/>
        <end position="109"/>
    </location>
</feature>
<keyword evidence="5" id="KW-1185">Reference proteome</keyword>
<sequence length="398" mass="45699">MKKYNVSFIDQYPLNCYRLIEVSNDILNDFKTNEKLIIKGNGPNDEAVLCTSTKTYSIKSAFTPNSMLLSIRKNKSSSSNTATTSSMDVDDSSSASTTNISTPTKQAPPSSSSSLSSIEIHSLLQQQYELTEIPPRLSLLKTTLLKRPVENDESEIDGSDDSIGYSLSEIISSTQASEAEIRQYIQDKLHVFYINQDRIALLSETYQHYLIDLILTEITINGWSHSKVPLNECIQKIENQPKQLLEYTFRIYGSIDNSVKDKEENEIYYKLDTNLICINIANQLFKEKQNWTRDKFMEQWIDKLPAEIKPSIDMLKGIAITPIIGKQTMVNYLNVEDLSFVPKDRFAHLFKQMPKWKLSEIDVYIKPIVPPENTIEQYLTKFTRTMTVDKEKVYMPKF</sequence>
<dbReference type="RefSeq" id="XP_004356399.1">
    <property type="nucleotide sequence ID" value="XM_004356346.1"/>
</dbReference>
<evidence type="ECO:0000313" key="4">
    <source>
        <dbReference type="EMBL" id="EGG17915.1"/>
    </source>
</evidence>
<dbReference type="OrthoDB" id="5199543at2759"/>
<keyword evidence="2" id="KW-0235">DNA replication</keyword>
<evidence type="ECO:0008006" key="6">
    <source>
        <dbReference type="Google" id="ProtNLM"/>
    </source>
</evidence>
<evidence type="ECO:0000256" key="3">
    <source>
        <dbReference type="SAM" id="MobiDB-lite"/>
    </source>
</evidence>
<dbReference type="OMA" id="DSESWPF"/>
<dbReference type="AlphaFoldDB" id="F4Q522"/>
<evidence type="ECO:0000313" key="5">
    <source>
        <dbReference type="Proteomes" id="UP000007797"/>
    </source>
</evidence>
<protein>
    <recommendedName>
        <fullName evidence="6">Sister chromatid cohesion protein DCC1</fullName>
    </recommendedName>
</protein>
<dbReference type="KEGG" id="dfa:DFA_08916"/>
<dbReference type="GO" id="GO:0006260">
    <property type="term" value="P:DNA replication"/>
    <property type="evidence" value="ECO:0007669"/>
    <property type="project" value="UniProtKB-KW"/>
</dbReference>
<dbReference type="GO" id="GO:0000775">
    <property type="term" value="C:chromosome, centromeric region"/>
    <property type="evidence" value="ECO:0007669"/>
    <property type="project" value="TreeGrafter"/>
</dbReference>
<dbReference type="PANTHER" id="PTHR13395">
    <property type="entry name" value="SISTER CHROMATID COHESION PROTEIN DCC1-RELATED"/>
    <property type="match status" value="1"/>
</dbReference>
<dbReference type="GO" id="GO:0031390">
    <property type="term" value="C:Ctf18 RFC-like complex"/>
    <property type="evidence" value="ECO:0007669"/>
    <property type="project" value="InterPro"/>
</dbReference>
<organism evidence="4 5">
    <name type="scientific">Cavenderia fasciculata</name>
    <name type="common">Slime mold</name>
    <name type="synonym">Dictyostelium fasciculatum</name>
    <dbReference type="NCBI Taxonomy" id="261658"/>
    <lineage>
        <taxon>Eukaryota</taxon>
        <taxon>Amoebozoa</taxon>
        <taxon>Evosea</taxon>
        <taxon>Eumycetozoa</taxon>
        <taxon>Dictyostelia</taxon>
        <taxon>Acytosteliales</taxon>
        <taxon>Cavenderiaceae</taxon>
        <taxon>Cavenderia</taxon>
    </lineage>
</organism>